<dbReference type="GeneID" id="113698672"/>
<dbReference type="AlphaFoldDB" id="A0A6P6T7I0"/>
<feature type="region of interest" description="Disordered" evidence="7">
    <location>
        <begin position="88"/>
        <end position="112"/>
    </location>
</feature>
<feature type="region of interest" description="Disordered" evidence="7">
    <location>
        <begin position="352"/>
        <end position="405"/>
    </location>
</feature>
<keyword evidence="5" id="KW-0804">Transcription</keyword>
<dbReference type="SUPFAM" id="SSF54171">
    <property type="entry name" value="DNA-binding domain"/>
    <property type="match status" value="1"/>
</dbReference>
<dbReference type="GO" id="GO:0003700">
    <property type="term" value="F:DNA-binding transcription factor activity"/>
    <property type="evidence" value="ECO:0007669"/>
    <property type="project" value="InterPro"/>
</dbReference>
<dbReference type="GO" id="GO:0009873">
    <property type="term" value="P:ethylene-activated signaling pathway"/>
    <property type="evidence" value="ECO:0007669"/>
    <property type="project" value="InterPro"/>
</dbReference>
<name>A0A6P6T7I0_COFAR</name>
<evidence type="ECO:0000256" key="4">
    <source>
        <dbReference type="ARBA" id="ARBA00023125"/>
    </source>
</evidence>
<keyword evidence="4" id="KW-0238">DNA-binding</keyword>
<feature type="domain" description="AP2/ERF" evidence="8">
    <location>
        <begin position="181"/>
        <end position="238"/>
    </location>
</feature>
<dbReference type="InterPro" id="IPR001471">
    <property type="entry name" value="AP2/ERF_dom"/>
</dbReference>
<evidence type="ECO:0000313" key="9">
    <source>
        <dbReference type="Proteomes" id="UP001652660"/>
    </source>
</evidence>
<evidence type="ECO:0000256" key="3">
    <source>
        <dbReference type="ARBA" id="ARBA00023015"/>
    </source>
</evidence>
<dbReference type="PANTHER" id="PTHR31190">
    <property type="entry name" value="DNA-BINDING DOMAIN"/>
    <property type="match status" value="1"/>
</dbReference>
<organism evidence="9 10">
    <name type="scientific">Coffea arabica</name>
    <name type="common">Arabian coffee</name>
    <dbReference type="NCBI Taxonomy" id="13443"/>
    <lineage>
        <taxon>Eukaryota</taxon>
        <taxon>Viridiplantae</taxon>
        <taxon>Streptophyta</taxon>
        <taxon>Embryophyta</taxon>
        <taxon>Tracheophyta</taxon>
        <taxon>Spermatophyta</taxon>
        <taxon>Magnoliopsida</taxon>
        <taxon>eudicotyledons</taxon>
        <taxon>Gunneridae</taxon>
        <taxon>Pentapetalae</taxon>
        <taxon>asterids</taxon>
        <taxon>lamiids</taxon>
        <taxon>Gentianales</taxon>
        <taxon>Rubiaceae</taxon>
        <taxon>Ixoroideae</taxon>
        <taxon>Gardenieae complex</taxon>
        <taxon>Bertiereae - Coffeeae clade</taxon>
        <taxon>Coffeeae</taxon>
        <taxon>Coffea</taxon>
    </lineage>
</organism>
<reference evidence="10" key="2">
    <citation type="submission" date="2025-08" db="UniProtKB">
        <authorList>
            <consortium name="RefSeq"/>
        </authorList>
    </citation>
    <scope>IDENTIFICATION</scope>
    <source>
        <tissue evidence="10">Leaves</tissue>
    </source>
</reference>
<dbReference type="CDD" id="cd00018">
    <property type="entry name" value="AP2"/>
    <property type="match status" value="1"/>
</dbReference>
<evidence type="ECO:0000256" key="6">
    <source>
        <dbReference type="ARBA" id="ARBA00023242"/>
    </source>
</evidence>
<protein>
    <submittedName>
        <fullName evidence="10">Ethylene-responsive transcription factor ABR1-like</fullName>
    </submittedName>
</protein>
<dbReference type="InterPro" id="IPR044808">
    <property type="entry name" value="ERF_plant"/>
</dbReference>
<dbReference type="PANTHER" id="PTHR31190:SF473">
    <property type="entry name" value="OS05G0437100 PROTEIN"/>
    <property type="match status" value="1"/>
</dbReference>
<dbReference type="RefSeq" id="XP_027074363.1">
    <property type="nucleotide sequence ID" value="XM_027218562.2"/>
</dbReference>
<keyword evidence="9" id="KW-1185">Reference proteome</keyword>
<dbReference type="GO" id="GO:0003677">
    <property type="term" value="F:DNA binding"/>
    <property type="evidence" value="ECO:0007669"/>
    <property type="project" value="UniProtKB-KW"/>
</dbReference>
<dbReference type="OrthoDB" id="1925932at2759"/>
<dbReference type="Proteomes" id="UP001652660">
    <property type="component" value="Chromosome 7c"/>
</dbReference>
<comment type="subcellular location">
    <subcellularLocation>
        <location evidence="1">Nucleus</location>
    </subcellularLocation>
</comment>
<feature type="compositionally biased region" description="Low complexity" evidence="7">
    <location>
        <begin position="393"/>
        <end position="405"/>
    </location>
</feature>
<evidence type="ECO:0000256" key="1">
    <source>
        <dbReference type="ARBA" id="ARBA00004123"/>
    </source>
</evidence>
<accession>A0A6P6T7I0</accession>
<evidence type="ECO:0000259" key="8">
    <source>
        <dbReference type="PROSITE" id="PS51032"/>
    </source>
</evidence>
<evidence type="ECO:0000256" key="2">
    <source>
        <dbReference type="ARBA" id="ARBA00022821"/>
    </source>
</evidence>
<keyword evidence="3" id="KW-0805">Transcription regulation</keyword>
<dbReference type="InterPro" id="IPR016177">
    <property type="entry name" value="DNA-bd_dom_sf"/>
</dbReference>
<dbReference type="SMART" id="SM00380">
    <property type="entry name" value="AP2"/>
    <property type="match status" value="1"/>
</dbReference>
<dbReference type="GO" id="GO:0006952">
    <property type="term" value="P:defense response"/>
    <property type="evidence" value="ECO:0007669"/>
    <property type="project" value="UniProtKB-KW"/>
</dbReference>
<evidence type="ECO:0000313" key="10">
    <source>
        <dbReference type="RefSeq" id="XP_027074363.1"/>
    </source>
</evidence>
<evidence type="ECO:0000256" key="5">
    <source>
        <dbReference type="ARBA" id="ARBA00023163"/>
    </source>
</evidence>
<dbReference type="Pfam" id="PF00847">
    <property type="entry name" value="AP2"/>
    <property type="match status" value="1"/>
</dbReference>
<dbReference type="PRINTS" id="PR00367">
    <property type="entry name" value="ETHRSPELEMNT"/>
</dbReference>
<dbReference type="GO" id="GO:0005634">
    <property type="term" value="C:nucleus"/>
    <property type="evidence" value="ECO:0007669"/>
    <property type="project" value="UniProtKB-SubCell"/>
</dbReference>
<feature type="compositionally biased region" description="Low complexity" evidence="7">
    <location>
        <begin position="88"/>
        <end position="100"/>
    </location>
</feature>
<evidence type="ECO:0000256" key="7">
    <source>
        <dbReference type="SAM" id="MobiDB-lite"/>
    </source>
</evidence>
<proteinExistence type="predicted"/>
<sequence>MCVFEVANSGKRARGENRGGDGEKSLLESLVSPMLSGFNREQENSAIVSALARVVAGEAEDIDQELVVMNQGDGGGVVGGYYGAAASSNGDSSSPSACSSWGGGVGEKRGRPELNPDVGLSESVSAVCWAFNDRPPVGSNLGSGVESSLMRTSMAATGATYTYAATNTNSTEPYTGEPKRRYRGVRRRPWGKWAAEIRDPYKAARVWLGTFDTAEAAARAYDEAALRFRGNKAKLNFPENVTLLPSSASSTSSSSSLSSSQLMVSDSPNALFSIVSSSEPIVHTRQVLHHMQNPAYSANFLNSNAAQNQMSFINPSHFLPRQPTSLLDQFLLPSSSTGSTFQSTSSSFPPYTISAPAPSPQTPAYPLFLPVQRPPVLKPSSRSENTADFPMNSWSDSGHHQSSSE</sequence>
<keyword evidence="6" id="KW-0539">Nucleus</keyword>
<dbReference type="InterPro" id="IPR036955">
    <property type="entry name" value="AP2/ERF_dom_sf"/>
</dbReference>
<dbReference type="FunFam" id="3.30.730.10:FF:000001">
    <property type="entry name" value="Ethylene-responsive transcription factor 2"/>
    <property type="match status" value="1"/>
</dbReference>
<dbReference type="Gene3D" id="3.30.730.10">
    <property type="entry name" value="AP2/ERF domain"/>
    <property type="match status" value="1"/>
</dbReference>
<gene>
    <name evidence="10" type="primary">LOC113698672</name>
</gene>
<reference evidence="9" key="1">
    <citation type="journal article" date="2025" name="Foods">
        <title>Unveiling the Microbial Signatures of Arabica Coffee Cherries: Insights into Ripeness Specific Diversity, Functional Traits, and Implications for Quality and Safety.</title>
        <authorList>
            <consortium name="RefSeq"/>
            <person name="Tenea G.N."/>
            <person name="Cifuentes V."/>
            <person name="Reyes P."/>
            <person name="Cevallos-Vallejos M."/>
        </authorList>
    </citation>
    <scope>NUCLEOTIDE SEQUENCE [LARGE SCALE GENOMIC DNA]</scope>
</reference>
<keyword evidence="2" id="KW-0611">Plant defense</keyword>
<dbReference type="PROSITE" id="PS51032">
    <property type="entry name" value="AP2_ERF"/>
    <property type="match status" value="1"/>
</dbReference>